<comment type="caution">
    <text evidence="1">The sequence shown here is derived from an EMBL/GenBank/DDBJ whole genome shotgun (WGS) entry which is preliminary data.</text>
</comment>
<dbReference type="Proteomes" id="UP000542353">
    <property type="component" value="Unassembled WGS sequence"/>
</dbReference>
<evidence type="ECO:0000313" key="2">
    <source>
        <dbReference type="Proteomes" id="UP000542353"/>
    </source>
</evidence>
<keyword evidence="1" id="KW-0808">Transferase</keyword>
<dbReference type="GO" id="GO:0016301">
    <property type="term" value="F:kinase activity"/>
    <property type="evidence" value="ECO:0007669"/>
    <property type="project" value="UniProtKB-KW"/>
</dbReference>
<name>A0A7W7Z0T3_9BRAD</name>
<reference evidence="1 2" key="1">
    <citation type="submission" date="2020-08" db="EMBL/GenBank/DDBJ databases">
        <title>Genomic Encyclopedia of Type Strains, Phase IV (KMG-IV): sequencing the most valuable type-strain genomes for metagenomic binning, comparative biology and taxonomic classification.</title>
        <authorList>
            <person name="Goeker M."/>
        </authorList>
    </citation>
    <scope>NUCLEOTIDE SEQUENCE [LARGE SCALE GENOMIC DNA]</scope>
    <source>
        <strain evidence="1 2">DSM 12706</strain>
    </source>
</reference>
<gene>
    <name evidence="1" type="ORF">HNR60_000529</name>
</gene>
<keyword evidence="1" id="KW-0418">Kinase</keyword>
<dbReference type="RefSeq" id="WP_184254002.1">
    <property type="nucleotide sequence ID" value="NZ_JACHIH010000002.1"/>
</dbReference>
<organism evidence="1 2">
    <name type="scientific">Rhodopseudomonas rhenobacensis</name>
    <dbReference type="NCBI Taxonomy" id="87461"/>
    <lineage>
        <taxon>Bacteria</taxon>
        <taxon>Pseudomonadati</taxon>
        <taxon>Pseudomonadota</taxon>
        <taxon>Alphaproteobacteria</taxon>
        <taxon>Hyphomicrobiales</taxon>
        <taxon>Nitrobacteraceae</taxon>
        <taxon>Rhodopseudomonas</taxon>
    </lineage>
</organism>
<proteinExistence type="predicted"/>
<dbReference type="AlphaFoldDB" id="A0A7W7Z0T3"/>
<keyword evidence="2" id="KW-1185">Reference proteome</keyword>
<accession>A0A7W7Z0T3</accession>
<evidence type="ECO:0000313" key="1">
    <source>
        <dbReference type="EMBL" id="MBB5045794.1"/>
    </source>
</evidence>
<sequence length="95" mass="9954">MTFSVVLVILAMMTAACVALLVYARIIDPTPEIKSGDIRNDQAAARTAASAASELAPSAGYRVSPAMAAELKGTADDLRKAIETLTRSIERTGSK</sequence>
<protein>
    <submittedName>
        <fullName evidence="1">Nitrate/nitrite-specific signal transduction histidine kinase</fullName>
    </submittedName>
</protein>
<dbReference type="EMBL" id="JACHIH010000002">
    <property type="protein sequence ID" value="MBB5045794.1"/>
    <property type="molecule type" value="Genomic_DNA"/>
</dbReference>